<dbReference type="GO" id="GO:0032259">
    <property type="term" value="P:methylation"/>
    <property type="evidence" value="ECO:0007669"/>
    <property type="project" value="UniProtKB-KW"/>
</dbReference>
<evidence type="ECO:0000259" key="7">
    <source>
        <dbReference type="Pfam" id="PF17827"/>
    </source>
</evidence>
<accession>A0A3S9MXU0</accession>
<feature type="domain" description="Methyltransferase small" evidence="6">
    <location>
        <begin position="111"/>
        <end position="197"/>
    </location>
</feature>
<dbReference type="Gene3D" id="3.40.50.150">
    <property type="entry name" value="Vaccinia Virus protein VP39"/>
    <property type="match status" value="1"/>
</dbReference>
<evidence type="ECO:0000256" key="2">
    <source>
        <dbReference type="ARBA" id="ARBA00022603"/>
    </source>
</evidence>
<dbReference type="CDD" id="cd02440">
    <property type="entry name" value="AdoMet_MTases"/>
    <property type="match status" value="1"/>
</dbReference>
<dbReference type="Gene3D" id="1.10.8.10">
    <property type="entry name" value="DNA helicase RuvA subunit, C-terminal domain"/>
    <property type="match status" value="1"/>
</dbReference>
<evidence type="ECO:0000313" key="9">
    <source>
        <dbReference type="Proteomes" id="UP000279600"/>
    </source>
</evidence>
<organism evidence="8 9">
    <name type="scientific">Nonlabens ponticola</name>
    <dbReference type="NCBI Taxonomy" id="2496866"/>
    <lineage>
        <taxon>Bacteria</taxon>
        <taxon>Pseudomonadati</taxon>
        <taxon>Bacteroidota</taxon>
        <taxon>Flavobacteriia</taxon>
        <taxon>Flavobacteriales</taxon>
        <taxon>Flavobacteriaceae</taxon>
        <taxon>Nonlabens</taxon>
    </lineage>
</organism>
<dbReference type="PROSITE" id="PS00092">
    <property type="entry name" value="N6_MTASE"/>
    <property type="match status" value="1"/>
</dbReference>
<dbReference type="InterPro" id="IPR019874">
    <property type="entry name" value="RF_methyltr_PrmC"/>
</dbReference>
<evidence type="ECO:0000256" key="1">
    <source>
        <dbReference type="ARBA" id="ARBA00012771"/>
    </source>
</evidence>
<keyword evidence="9" id="KW-1185">Reference proteome</keyword>
<dbReference type="Proteomes" id="UP000279600">
    <property type="component" value="Chromosome"/>
</dbReference>
<name>A0A3S9MXU0_9FLAO</name>
<dbReference type="Pfam" id="PF05175">
    <property type="entry name" value="MTS"/>
    <property type="match status" value="1"/>
</dbReference>
<dbReference type="RefSeq" id="WP_126447026.1">
    <property type="nucleotide sequence ID" value="NZ_CP034549.1"/>
</dbReference>
<keyword evidence="2 8" id="KW-0489">Methyltransferase</keyword>
<comment type="catalytic activity">
    <reaction evidence="5">
        <text>L-glutaminyl-[peptide chain release factor] + S-adenosyl-L-methionine = N(5)-methyl-L-glutaminyl-[peptide chain release factor] + S-adenosyl-L-homocysteine + H(+)</text>
        <dbReference type="Rhea" id="RHEA:42896"/>
        <dbReference type="Rhea" id="RHEA-COMP:10271"/>
        <dbReference type="Rhea" id="RHEA-COMP:10272"/>
        <dbReference type="ChEBI" id="CHEBI:15378"/>
        <dbReference type="ChEBI" id="CHEBI:30011"/>
        <dbReference type="ChEBI" id="CHEBI:57856"/>
        <dbReference type="ChEBI" id="CHEBI:59789"/>
        <dbReference type="ChEBI" id="CHEBI:61891"/>
        <dbReference type="EC" id="2.1.1.297"/>
    </reaction>
</comment>
<dbReference type="PANTHER" id="PTHR18895">
    <property type="entry name" value="HEMK METHYLTRANSFERASE"/>
    <property type="match status" value="1"/>
</dbReference>
<evidence type="ECO:0000256" key="3">
    <source>
        <dbReference type="ARBA" id="ARBA00022679"/>
    </source>
</evidence>
<protein>
    <recommendedName>
        <fullName evidence="1">peptide chain release factor N(5)-glutamine methyltransferase</fullName>
        <ecNumber evidence="1">2.1.1.297</ecNumber>
    </recommendedName>
</protein>
<dbReference type="OrthoDB" id="9800643at2"/>
<dbReference type="Pfam" id="PF17827">
    <property type="entry name" value="PrmC_N"/>
    <property type="match status" value="1"/>
</dbReference>
<evidence type="ECO:0000256" key="4">
    <source>
        <dbReference type="ARBA" id="ARBA00022691"/>
    </source>
</evidence>
<dbReference type="NCBIfam" id="TIGR03534">
    <property type="entry name" value="RF_mod_PrmC"/>
    <property type="match status" value="1"/>
</dbReference>
<evidence type="ECO:0000256" key="5">
    <source>
        <dbReference type="ARBA" id="ARBA00048391"/>
    </source>
</evidence>
<dbReference type="PANTHER" id="PTHR18895:SF74">
    <property type="entry name" value="MTRF1L RELEASE FACTOR GLUTAMINE METHYLTRANSFERASE"/>
    <property type="match status" value="1"/>
</dbReference>
<dbReference type="InterPro" id="IPR029063">
    <property type="entry name" value="SAM-dependent_MTases_sf"/>
</dbReference>
<dbReference type="EMBL" id="CP034549">
    <property type="protein sequence ID" value="AZQ44010.1"/>
    <property type="molecule type" value="Genomic_DNA"/>
</dbReference>
<sequence length="285" mass="32633">MTLQDTEKTYRDRLQELYPVEEIDSILKIVCEDLLNWSRADIMIRGAEPLTHLNEQLLLNALAELETGKPVQHITGKSHFSGHVFTVNDQVLIPRQETEELVDWVIKDYRKHPKVTILDIGTGSGCIGISLAATLKESKVTLADISPEALKVAMNNSQNVLKDNKVEQKQLDILQIENLPFYDVIVSNPPYVRELEKSELHTNVLDHDPSLALFVPNSDALKFYSAILKLAKPHFKTVVYFEINQYLGNQMKELAASLGFEYELRQDLNRNDRMMKCWQEQISQD</sequence>
<keyword evidence="4" id="KW-0949">S-adenosyl-L-methionine</keyword>
<evidence type="ECO:0000259" key="6">
    <source>
        <dbReference type="Pfam" id="PF05175"/>
    </source>
</evidence>
<dbReference type="AlphaFoldDB" id="A0A3S9MXU0"/>
<evidence type="ECO:0000313" key="8">
    <source>
        <dbReference type="EMBL" id="AZQ44010.1"/>
    </source>
</evidence>
<dbReference type="InterPro" id="IPR040758">
    <property type="entry name" value="PrmC_N"/>
</dbReference>
<dbReference type="EC" id="2.1.1.297" evidence="1"/>
<dbReference type="InterPro" id="IPR002052">
    <property type="entry name" value="DNA_methylase_N6_adenine_CS"/>
</dbReference>
<feature type="domain" description="Release factor glutamine methyltransferase N-terminal" evidence="7">
    <location>
        <begin position="11"/>
        <end position="76"/>
    </location>
</feature>
<keyword evidence="3 8" id="KW-0808">Transferase</keyword>
<dbReference type="KEGG" id="noj:EJ995_07100"/>
<reference evidence="8 9" key="1">
    <citation type="submission" date="2018-12" db="EMBL/GenBank/DDBJ databases">
        <title>Complete genome of Nonlabens sp. MJ115.</title>
        <authorList>
            <person name="Choi H.S."/>
            <person name="Jung J."/>
        </authorList>
    </citation>
    <scope>NUCLEOTIDE SEQUENCE [LARGE SCALE GENOMIC DNA]</scope>
    <source>
        <strain evidence="8 9">MJ115</strain>
    </source>
</reference>
<dbReference type="SUPFAM" id="SSF53335">
    <property type="entry name" value="S-adenosyl-L-methionine-dependent methyltransferases"/>
    <property type="match status" value="1"/>
</dbReference>
<gene>
    <name evidence="8" type="primary">prmC</name>
    <name evidence="8" type="ORF">EJ995_07100</name>
</gene>
<dbReference type="GO" id="GO:0003676">
    <property type="term" value="F:nucleic acid binding"/>
    <property type="evidence" value="ECO:0007669"/>
    <property type="project" value="InterPro"/>
</dbReference>
<dbReference type="InterPro" id="IPR004556">
    <property type="entry name" value="HemK-like"/>
</dbReference>
<dbReference type="InterPro" id="IPR007848">
    <property type="entry name" value="Small_mtfrase_dom"/>
</dbReference>
<dbReference type="GO" id="GO:0102559">
    <property type="term" value="F:peptide chain release factor N(5)-glutamine methyltransferase activity"/>
    <property type="evidence" value="ECO:0007669"/>
    <property type="project" value="UniProtKB-EC"/>
</dbReference>
<proteinExistence type="predicted"/>
<dbReference type="InterPro" id="IPR050320">
    <property type="entry name" value="N5-glutamine_MTase"/>
</dbReference>
<dbReference type="NCBIfam" id="TIGR00536">
    <property type="entry name" value="hemK_fam"/>
    <property type="match status" value="1"/>
</dbReference>